<feature type="transmembrane region" description="Helical" evidence="9">
    <location>
        <begin position="300"/>
        <end position="318"/>
    </location>
</feature>
<dbReference type="GO" id="GO:0065002">
    <property type="term" value="P:intracellular protein transmembrane transport"/>
    <property type="evidence" value="ECO:0007669"/>
    <property type="project" value="UniProtKB-UniRule"/>
</dbReference>
<evidence type="ECO:0000256" key="8">
    <source>
        <dbReference type="ARBA" id="ARBA00023136"/>
    </source>
</evidence>
<keyword evidence="2 9" id="KW-0813">Transport</keyword>
<sequence length="438" mass="47718">MSQSVKIRIIAILLLTAGLFAGAFALPKAGFSFLPEIPYRLGLDLQGGTHLLYRADVSGIPSVDVAESMEGLRDVIERRVNAFGVSEPVVQIEESRGEQRLIVELAGVREISEAIRLIGETPFLEFRTERPAEERQAILDAQATGGRLGEDAYFIATELTGKYLKRADVQYGQTGIQVLVTLSFDEEGSLLFENLTEQNIGKQLAIYLDGLPISAPVVQQKITGGQAQISGNFTLEEARDLVRRLNSGALPVPITLVSQQSVEASLGQAELARSLNAGMYGLLAVALFMVFWYRLPGLMAVFALLIYTALLLVIFKLVPVTLTAAGVAGFILSIGMAVDANILIFERFREEMKAGRTLAGSIEEGFGRAWASIRDSNMSSIITAFILYWFGTSLIKGFALTLGLGVVVSMFSAITITRTFFRALKLPDSKMTRFLFGI</sequence>
<dbReference type="Gene3D" id="1.20.1640.10">
    <property type="entry name" value="Multidrug efflux transporter AcrB transmembrane domain"/>
    <property type="match status" value="1"/>
</dbReference>
<feature type="transmembrane region" description="Helical" evidence="9">
    <location>
        <begin position="275"/>
        <end position="293"/>
    </location>
</feature>
<keyword evidence="8 9" id="KW-0472">Membrane</keyword>
<dbReference type="Gene3D" id="3.30.1360.200">
    <property type="match status" value="1"/>
</dbReference>
<feature type="transmembrane region" description="Helical" evidence="9">
    <location>
        <begin position="401"/>
        <end position="421"/>
    </location>
</feature>
<evidence type="ECO:0000256" key="7">
    <source>
        <dbReference type="ARBA" id="ARBA00023010"/>
    </source>
</evidence>
<keyword evidence="7 9" id="KW-0811">Translocation</keyword>
<proteinExistence type="inferred from homology"/>
<feature type="transmembrane region" description="Helical" evidence="9">
    <location>
        <begin position="324"/>
        <end position="345"/>
    </location>
</feature>
<organism evidence="13 14">
    <name type="scientific">Candidatus Ryanbacteria bacterium RIFCSPHIGHO2_02_FULL_45_13b</name>
    <dbReference type="NCBI Taxonomy" id="1802117"/>
    <lineage>
        <taxon>Bacteria</taxon>
        <taxon>Candidatus Ryaniibacteriota</taxon>
    </lineage>
</organism>
<dbReference type="NCBIfam" id="TIGR01129">
    <property type="entry name" value="secD"/>
    <property type="match status" value="1"/>
</dbReference>
<dbReference type="InterPro" id="IPR022813">
    <property type="entry name" value="SecD/SecF_arch_bac"/>
</dbReference>
<evidence type="ECO:0000256" key="6">
    <source>
        <dbReference type="ARBA" id="ARBA00022989"/>
    </source>
</evidence>
<reference evidence="13 14" key="1">
    <citation type="journal article" date="2016" name="Nat. Commun.">
        <title>Thousands of microbial genomes shed light on interconnected biogeochemical processes in an aquifer system.</title>
        <authorList>
            <person name="Anantharaman K."/>
            <person name="Brown C.T."/>
            <person name="Hug L.A."/>
            <person name="Sharon I."/>
            <person name="Castelle C.J."/>
            <person name="Probst A.J."/>
            <person name="Thomas B.C."/>
            <person name="Singh A."/>
            <person name="Wilkins M.J."/>
            <person name="Karaoz U."/>
            <person name="Brodie E.L."/>
            <person name="Williams K.H."/>
            <person name="Hubbard S.S."/>
            <person name="Banfield J.F."/>
        </authorList>
    </citation>
    <scope>NUCLEOTIDE SEQUENCE [LARGE SCALE GENOMIC DNA]</scope>
</reference>
<evidence type="ECO:0000256" key="5">
    <source>
        <dbReference type="ARBA" id="ARBA00022927"/>
    </source>
</evidence>
<feature type="domain" description="SecDF P1 head subdomain" evidence="12">
    <location>
        <begin position="157"/>
        <end position="252"/>
    </location>
</feature>
<accession>A0A1G2G9J4</accession>
<dbReference type="GO" id="GO:0005886">
    <property type="term" value="C:plasma membrane"/>
    <property type="evidence" value="ECO:0007669"/>
    <property type="project" value="UniProtKB-SubCell"/>
</dbReference>
<dbReference type="HAMAP" id="MF_01463_B">
    <property type="entry name" value="SecD_B"/>
    <property type="match status" value="1"/>
</dbReference>
<evidence type="ECO:0000256" key="3">
    <source>
        <dbReference type="ARBA" id="ARBA00022475"/>
    </source>
</evidence>
<dbReference type="Pfam" id="PF21760">
    <property type="entry name" value="SecD_1st"/>
    <property type="match status" value="1"/>
</dbReference>
<dbReference type="PANTHER" id="PTHR30081">
    <property type="entry name" value="PROTEIN-EXPORT MEMBRANE PROTEIN SEC"/>
    <property type="match status" value="1"/>
</dbReference>
<dbReference type="InterPro" id="IPR055344">
    <property type="entry name" value="SecD_SecF_C_bact"/>
</dbReference>
<comment type="function">
    <text evidence="9">Part of the Sec protein translocase complex. Interacts with the SecYEG preprotein conducting channel. SecDF uses the proton motive force (PMF) to complete protein translocation after the ATP-dependent function of SecA.</text>
</comment>
<dbReference type="GO" id="GO:0006605">
    <property type="term" value="P:protein targeting"/>
    <property type="evidence" value="ECO:0007669"/>
    <property type="project" value="UniProtKB-UniRule"/>
</dbReference>
<keyword evidence="4 9" id="KW-0812">Transmembrane</keyword>
<dbReference type="AlphaFoldDB" id="A0A1G2G9J4"/>
<evidence type="ECO:0000256" key="9">
    <source>
        <dbReference type="HAMAP-Rule" id="MF_01463"/>
    </source>
</evidence>
<feature type="domain" description="Protein translocase subunit SecDF P1" evidence="11">
    <location>
        <begin position="70"/>
        <end position="129"/>
    </location>
</feature>
<dbReference type="NCBIfam" id="TIGR00916">
    <property type="entry name" value="2A0604s01"/>
    <property type="match status" value="1"/>
</dbReference>
<comment type="subunit">
    <text evidence="9">Forms a complex with SecF. Part of the essential Sec protein translocation apparatus which comprises SecA, SecYEG and auxiliary proteins SecDF. Other proteins may also be involved.</text>
</comment>
<comment type="caution">
    <text evidence="13">The sequence shown here is derived from an EMBL/GenBank/DDBJ whole genome shotgun (WGS) entry which is preliminary data.</text>
</comment>
<gene>
    <name evidence="9" type="primary">secD</name>
    <name evidence="13" type="ORF">A3J54_01805</name>
</gene>
<evidence type="ECO:0000259" key="11">
    <source>
        <dbReference type="Pfam" id="PF21760"/>
    </source>
</evidence>
<dbReference type="Pfam" id="PF02355">
    <property type="entry name" value="SecD_SecF_C"/>
    <property type="match status" value="1"/>
</dbReference>
<comment type="subcellular location">
    <subcellularLocation>
        <location evidence="1 9">Cell membrane</location>
        <topology evidence="1 9">Multi-pass membrane protein</topology>
    </subcellularLocation>
</comment>
<dbReference type="InterPro" id="IPR054384">
    <property type="entry name" value="SecDF_P1_head"/>
</dbReference>
<dbReference type="GO" id="GO:0043952">
    <property type="term" value="P:protein transport by the Sec complex"/>
    <property type="evidence" value="ECO:0007669"/>
    <property type="project" value="UniProtKB-UniRule"/>
</dbReference>
<evidence type="ECO:0000313" key="13">
    <source>
        <dbReference type="EMBL" id="OGZ46925.1"/>
    </source>
</evidence>
<comment type="caution">
    <text evidence="9">Lacks conserved residue(s) required for the propagation of feature annotation.</text>
</comment>
<protein>
    <recommendedName>
        <fullName evidence="9">Protein translocase subunit SecD</fullName>
    </recommendedName>
</protein>
<dbReference type="InterPro" id="IPR048631">
    <property type="entry name" value="SecD_1st"/>
</dbReference>
<dbReference type="EMBL" id="MHNN01000004">
    <property type="protein sequence ID" value="OGZ46925.1"/>
    <property type="molecule type" value="Genomic_DNA"/>
</dbReference>
<keyword evidence="6 9" id="KW-1133">Transmembrane helix</keyword>
<dbReference type="InterPro" id="IPR005791">
    <property type="entry name" value="SecD"/>
</dbReference>
<dbReference type="Gene3D" id="3.30.70.3400">
    <property type="match status" value="1"/>
</dbReference>
<name>A0A1G2G9J4_9BACT</name>
<dbReference type="PANTHER" id="PTHR30081:SF1">
    <property type="entry name" value="PROTEIN TRANSLOCASE SUBUNIT SECD"/>
    <property type="match status" value="1"/>
</dbReference>
<feature type="transmembrane region" description="Helical" evidence="9">
    <location>
        <begin position="378"/>
        <end position="395"/>
    </location>
</feature>
<evidence type="ECO:0000256" key="4">
    <source>
        <dbReference type="ARBA" id="ARBA00022692"/>
    </source>
</evidence>
<feature type="domain" description="Protein export membrane protein SecD/SecF C-terminal" evidence="10">
    <location>
        <begin position="256"/>
        <end position="423"/>
    </location>
</feature>
<dbReference type="Pfam" id="PF22599">
    <property type="entry name" value="SecDF_P1_head"/>
    <property type="match status" value="1"/>
</dbReference>
<evidence type="ECO:0000256" key="1">
    <source>
        <dbReference type="ARBA" id="ARBA00004651"/>
    </source>
</evidence>
<dbReference type="Proteomes" id="UP000176576">
    <property type="component" value="Unassembled WGS sequence"/>
</dbReference>
<dbReference type="InterPro" id="IPR048634">
    <property type="entry name" value="SecD_SecF_C"/>
</dbReference>
<evidence type="ECO:0000313" key="14">
    <source>
        <dbReference type="Proteomes" id="UP000176576"/>
    </source>
</evidence>
<dbReference type="STRING" id="1802117.A3J54_01805"/>
<evidence type="ECO:0000259" key="10">
    <source>
        <dbReference type="Pfam" id="PF02355"/>
    </source>
</evidence>
<keyword evidence="5 9" id="KW-0653">Protein transport</keyword>
<keyword evidence="3 9" id="KW-1003">Cell membrane</keyword>
<evidence type="ECO:0000256" key="2">
    <source>
        <dbReference type="ARBA" id="ARBA00022448"/>
    </source>
</evidence>
<dbReference type="GO" id="GO:0015450">
    <property type="term" value="F:protein-transporting ATPase activity"/>
    <property type="evidence" value="ECO:0007669"/>
    <property type="project" value="InterPro"/>
</dbReference>
<comment type="similarity">
    <text evidence="9">Belongs to the SecD/SecF family. SecD subfamily.</text>
</comment>
<dbReference type="SUPFAM" id="SSF82866">
    <property type="entry name" value="Multidrug efflux transporter AcrB transmembrane domain"/>
    <property type="match status" value="1"/>
</dbReference>
<evidence type="ECO:0000259" key="12">
    <source>
        <dbReference type="Pfam" id="PF22599"/>
    </source>
</evidence>